<evidence type="ECO:0000313" key="1">
    <source>
        <dbReference type="EMBL" id="KAJ8385710.1"/>
    </source>
</evidence>
<dbReference type="AlphaFoldDB" id="A0AAD7W6Z4"/>
<organism evidence="1 2">
    <name type="scientific">Aldrovandia affinis</name>
    <dbReference type="NCBI Taxonomy" id="143900"/>
    <lineage>
        <taxon>Eukaryota</taxon>
        <taxon>Metazoa</taxon>
        <taxon>Chordata</taxon>
        <taxon>Craniata</taxon>
        <taxon>Vertebrata</taxon>
        <taxon>Euteleostomi</taxon>
        <taxon>Actinopterygii</taxon>
        <taxon>Neopterygii</taxon>
        <taxon>Teleostei</taxon>
        <taxon>Notacanthiformes</taxon>
        <taxon>Halosauridae</taxon>
        <taxon>Aldrovandia</taxon>
    </lineage>
</organism>
<reference evidence="1" key="1">
    <citation type="journal article" date="2023" name="Science">
        <title>Genome structures resolve the early diversification of teleost fishes.</title>
        <authorList>
            <person name="Parey E."/>
            <person name="Louis A."/>
            <person name="Montfort J."/>
            <person name="Bouchez O."/>
            <person name="Roques C."/>
            <person name="Iampietro C."/>
            <person name="Lluch J."/>
            <person name="Castinel A."/>
            <person name="Donnadieu C."/>
            <person name="Desvignes T."/>
            <person name="Floi Bucao C."/>
            <person name="Jouanno E."/>
            <person name="Wen M."/>
            <person name="Mejri S."/>
            <person name="Dirks R."/>
            <person name="Jansen H."/>
            <person name="Henkel C."/>
            <person name="Chen W.J."/>
            <person name="Zahm M."/>
            <person name="Cabau C."/>
            <person name="Klopp C."/>
            <person name="Thompson A.W."/>
            <person name="Robinson-Rechavi M."/>
            <person name="Braasch I."/>
            <person name="Lecointre G."/>
            <person name="Bobe J."/>
            <person name="Postlethwait J.H."/>
            <person name="Berthelot C."/>
            <person name="Roest Crollius H."/>
            <person name="Guiguen Y."/>
        </authorList>
    </citation>
    <scope>NUCLEOTIDE SEQUENCE</scope>
    <source>
        <strain evidence="1">NC1722</strain>
    </source>
</reference>
<evidence type="ECO:0000313" key="2">
    <source>
        <dbReference type="Proteomes" id="UP001221898"/>
    </source>
</evidence>
<name>A0AAD7W6Z4_9TELE</name>
<sequence>MTLRALPHAPERRSPFPHFISRRLDASARLSAHDASRAELPDFCFICRRYPDPTPRRSLCHRGFPRRVSQPPLRAAAGASGAALRTRGAPERSERACVAAHLTVILRSPDSPSEAAGGPTALLRYDTHRLSPGNALLLGKRSKHSRTACHLTCFSSTF</sequence>
<gene>
    <name evidence="1" type="ORF">AAFF_G00183100</name>
</gene>
<comment type="caution">
    <text evidence="1">The sequence shown here is derived from an EMBL/GenBank/DDBJ whole genome shotgun (WGS) entry which is preliminary data.</text>
</comment>
<dbReference type="EMBL" id="JAINUG010000243">
    <property type="protein sequence ID" value="KAJ8385710.1"/>
    <property type="molecule type" value="Genomic_DNA"/>
</dbReference>
<dbReference type="Proteomes" id="UP001221898">
    <property type="component" value="Unassembled WGS sequence"/>
</dbReference>
<protein>
    <submittedName>
        <fullName evidence="1">Uncharacterized protein</fullName>
    </submittedName>
</protein>
<keyword evidence="2" id="KW-1185">Reference proteome</keyword>
<accession>A0AAD7W6Z4</accession>
<proteinExistence type="predicted"/>